<comment type="caution">
    <text evidence="2">The sequence shown here is derived from an EMBL/GenBank/DDBJ whole genome shotgun (WGS) entry which is preliminary data.</text>
</comment>
<dbReference type="EMBL" id="JAWZYT010001447">
    <property type="protein sequence ID" value="KAK4312063.1"/>
    <property type="molecule type" value="Genomic_DNA"/>
</dbReference>
<feature type="region of interest" description="Disordered" evidence="1">
    <location>
        <begin position="118"/>
        <end position="150"/>
    </location>
</feature>
<dbReference type="AlphaFoldDB" id="A0AAE1U6C2"/>
<keyword evidence="3" id="KW-1185">Reference proteome</keyword>
<feature type="compositionally biased region" description="Pro residues" evidence="1">
    <location>
        <begin position="62"/>
        <end position="72"/>
    </location>
</feature>
<evidence type="ECO:0000313" key="3">
    <source>
        <dbReference type="Proteomes" id="UP001292094"/>
    </source>
</evidence>
<accession>A0AAE1U6C2</accession>
<dbReference type="Proteomes" id="UP001292094">
    <property type="component" value="Unassembled WGS sequence"/>
</dbReference>
<feature type="region of interest" description="Disordered" evidence="1">
    <location>
        <begin position="45"/>
        <end position="103"/>
    </location>
</feature>
<protein>
    <submittedName>
        <fullName evidence="2">Uncharacterized protein</fullName>
    </submittedName>
</protein>
<sequence length="165" mass="17840">MGDKGNMDKGNMDKGNMDKGNMDKGLTNQLFSSEEEAKRLLKVSGYIAPVFRPRPSRKKKPPPQPPQQPSPSPSEANHSSQQTSPTAFPSTLLQGPSREGDTITIKDCEPATQADVLSQAIPPIPPRLAPEPLVVNQSSTPREGDSSVGRVLIRKAEHLSHVITN</sequence>
<evidence type="ECO:0000313" key="2">
    <source>
        <dbReference type="EMBL" id="KAK4312063.1"/>
    </source>
</evidence>
<feature type="region of interest" description="Disordered" evidence="1">
    <location>
        <begin position="1"/>
        <end position="30"/>
    </location>
</feature>
<proteinExistence type="predicted"/>
<gene>
    <name evidence="2" type="ORF">Pmani_016492</name>
</gene>
<organism evidence="2 3">
    <name type="scientific">Petrolisthes manimaculis</name>
    <dbReference type="NCBI Taxonomy" id="1843537"/>
    <lineage>
        <taxon>Eukaryota</taxon>
        <taxon>Metazoa</taxon>
        <taxon>Ecdysozoa</taxon>
        <taxon>Arthropoda</taxon>
        <taxon>Crustacea</taxon>
        <taxon>Multicrustacea</taxon>
        <taxon>Malacostraca</taxon>
        <taxon>Eumalacostraca</taxon>
        <taxon>Eucarida</taxon>
        <taxon>Decapoda</taxon>
        <taxon>Pleocyemata</taxon>
        <taxon>Anomura</taxon>
        <taxon>Galatheoidea</taxon>
        <taxon>Porcellanidae</taxon>
        <taxon>Petrolisthes</taxon>
    </lineage>
</organism>
<name>A0AAE1U6C2_9EUCA</name>
<reference evidence="2" key="1">
    <citation type="submission" date="2023-11" db="EMBL/GenBank/DDBJ databases">
        <title>Genome assemblies of two species of porcelain crab, Petrolisthes cinctipes and Petrolisthes manimaculis (Anomura: Porcellanidae).</title>
        <authorList>
            <person name="Angst P."/>
        </authorList>
    </citation>
    <scope>NUCLEOTIDE SEQUENCE</scope>
    <source>
        <strain evidence="2">PB745_02</strain>
        <tissue evidence="2">Gill</tissue>
    </source>
</reference>
<feature type="compositionally biased region" description="Polar residues" evidence="1">
    <location>
        <begin position="74"/>
        <end position="94"/>
    </location>
</feature>
<evidence type="ECO:0000256" key="1">
    <source>
        <dbReference type="SAM" id="MobiDB-lite"/>
    </source>
</evidence>
<feature type="compositionally biased region" description="Basic and acidic residues" evidence="1">
    <location>
        <begin position="1"/>
        <end position="22"/>
    </location>
</feature>